<name>A0A9D4ZMR7_ADICA</name>
<gene>
    <name evidence="2" type="ORF">GOP47_0006717</name>
</gene>
<accession>A0A9D4ZMR7</accession>
<reference evidence="2" key="1">
    <citation type="submission" date="2021-01" db="EMBL/GenBank/DDBJ databases">
        <title>Adiantum capillus-veneris genome.</title>
        <authorList>
            <person name="Fang Y."/>
            <person name="Liao Q."/>
        </authorList>
    </citation>
    <scope>NUCLEOTIDE SEQUENCE</scope>
    <source>
        <strain evidence="2">H3</strain>
        <tissue evidence="2">Leaf</tissue>
    </source>
</reference>
<dbReference type="PANTHER" id="PTHR33052">
    <property type="entry name" value="DUF4228 DOMAIN PROTEIN-RELATED"/>
    <property type="match status" value="1"/>
</dbReference>
<evidence type="ECO:0000313" key="3">
    <source>
        <dbReference type="Proteomes" id="UP000886520"/>
    </source>
</evidence>
<feature type="compositionally biased region" description="Basic and acidic residues" evidence="1">
    <location>
        <begin position="282"/>
        <end position="315"/>
    </location>
</feature>
<dbReference type="AlphaFoldDB" id="A0A9D4ZMR7"/>
<comment type="caution">
    <text evidence="2">The sequence shown here is derived from an EMBL/GenBank/DDBJ whole genome shotgun (WGS) entry which is preliminary data.</text>
</comment>
<evidence type="ECO:0000313" key="2">
    <source>
        <dbReference type="EMBL" id="KAI5079046.1"/>
    </source>
</evidence>
<dbReference type="Proteomes" id="UP000886520">
    <property type="component" value="Chromosome 6"/>
</dbReference>
<feature type="compositionally biased region" description="Basic residues" evidence="1">
    <location>
        <begin position="251"/>
        <end position="263"/>
    </location>
</feature>
<feature type="region of interest" description="Disordered" evidence="1">
    <location>
        <begin position="235"/>
        <end position="324"/>
    </location>
</feature>
<dbReference type="Pfam" id="PF14009">
    <property type="entry name" value="PADRE"/>
    <property type="match status" value="1"/>
</dbReference>
<protein>
    <submittedName>
        <fullName evidence="2">Uncharacterized protein</fullName>
    </submittedName>
</protein>
<dbReference type="EMBL" id="JABFUD020000006">
    <property type="protein sequence ID" value="KAI5079046.1"/>
    <property type="molecule type" value="Genomic_DNA"/>
</dbReference>
<proteinExistence type="predicted"/>
<evidence type="ECO:0000256" key="1">
    <source>
        <dbReference type="SAM" id="MobiDB-lite"/>
    </source>
</evidence>
<organism evidence="2 3">
    <name type="scientific">Adiantum capillus-veneris</name>
    <name type="common">Maidenhair fern</name>
    <dbReference type="NCBI Taxonomy" id="13818"/>
    <lineage>
        <taxon>Eukaryota</taxon>
        <taxon>Viridiplantae</taxon>
        <taxon>Streptophyta</taxon>
        <taxon>Embryophyta</taxon>
        <taxon>Tracheophyta</taxon>
        <taxon>Polypodiopsida</taxon>
        <taxon>Polypodiidae</taxon>
        <taxon>Polypodiales</taxon>
        <taxon>Pteridineae</taxon>
        <taxon>Pteridaceae</taxon>
        <taxon>Vittarioideae</taxon>
        <taxon>Adiantum</taxon>
    </lineage>
</organism>
<sequence>MGITASQENFRAVVQIKRAGGYLEEICRPITAQELMLHNPKHWVTKPGVFKALNPVVEVVPPEVVLTPGQTFLLVPFTTMQSLLERQRMCPASLDHLMERPGLALPDWYYQQHGKVVSKVCPMKDCKCIYAKERSSKSSLSEPSMVAHTHILAESGCPRVAKVNTTTETSLLSCQNALRGAEEYPLSKDVLGRSSNDSIDVTSLCSGKNNAGRVGVDPLSKDVLHRLSNEGIDATLVSSGKGKNQQEEKKRWTRTKRLRRGKDGKKQGTVSYPAGSMSQQVIEKRFEHPSANKVTEESKAQETSEKFLRQRDFSKSDSVQKGSEESIGNGSFIQFLLACFCYPATNGGKVYKVSSSRKGLVSRGRVRRHDSHV</sequence>
<keyword evidence="3" id="KW-1185">Reference proteome</keyword>
<dbReference type="OrthoDB" id="839271at2759"/>
<dbReference type="InterPro" id="IPR025322">
    <property type="entry name" value="PADRE_dom"/>
</dbReference>